<dbReference type="EMBL" id="JBHUDG010000003">
    <property type="protein sequence ID" value="MFD1628886.1"/>
    <property type="molecule type" value="Genomic_DNA"/>
</dbReference>
<dbReference type="SUPFAM" id="SSF88713">
    <property type="entry name" value="Glycoside hydrolase/deacetylase"/>
    <property type="match status" value="1"/>
</dbReference>
<dbReference type="Proteomes" id="UP001597118">
    <property type="component" value="Unassembled WGS sequence"/>
</dbReference>
<gene>
    <name evidence="1" type="ORF">ACFSAH_03300</name>
</gene>
<dbReference type="Gene3D" id="3.20.20.370">
    <property type="entry name" value="Glycoside hydrolase/deacetylase"/>
    <property type="match status" value="1"/>
</dbReference>
<protein>
    <submittedName>
        <fullName evidence="1">Polysaccharide deacetylase</fullName>
    </submittedName>
</protein>
<sequence>MLSHLFSGNLYLLKLNLIILCCCFALKNNAQPIAELNSYKTIYALATNQTGKYIAIRSFKAENRKYILLTDPFTLTNRIEPAENYQLNNVELNNIRVIFKTSPYIKAIESILLNDKPIQNSGLNTPLANRKGITLTVDLCPAHKEMDRSIINNLLSYFNGASLPIPISFSISGKWLLKHPTDFEWLKQLQNKKQFTITWVNHSYNHQVNHLPLTQNFMLAPGTNVQAEILDNEKLLLKNGIVPSVFFRFPGLVSDQKLIEKVLQYGLIPLGSDAWLAKGGKAKNGSIVLIHGNGNETSGVKDFINLLQSKKNDILNKQWMLFDLSQGVVSSFK</sequence>
<keyword evidence="2" id="KW-1185">Reference proteome</keyword>
<dbReference type="CDD" id="cd10963">
    <property type="entry name" value="CE4_RC0012_like"/>
    <property type="match status" value="1"/>
</dbReference>
<evidence type="ECO:0000313" key="2">
    <source>
        <dbReference type="Proteomes" id="UP001597118"/>
    </source>
</evidence>
<comment type="caution">
    <text evidence="1">The sequence shown here is derived from an EMBL/GenBank/DDBJ whole genome shotgun (WGS) entry which is preliminary data.</text>
</comment>
<organism evidence="1 2">
    <name type="scientific">Pseudopedobacter beijingensis</name>
    <dbReference type="NCBI Taxonomy" id="1207056"/>
    <lineage>
        <taxon>Bacteria</taxon>
        <taxon>Pseudomonadati</taxon>
        <taxon>Bacteroidota</taxon>
        <taxon>Sphingobacteriia</taxon>
        <taxon>Sphingobacteriales</taxon>
        <taxon>Sphingobacteriaceae</taxon>
        <taxon>Pseudopedobacter</taxon>
    </lineage>
</organism>
<reference evidence="2" key="1">
    <citation type="journal article" date="2019" name="Int. J. Syst. Evol. Microbiol.">
        <title>The Global Catalogue of Microorganisms (GCM) 10K type strain sequencing project: providing services to taxonomists for standard genome sequencing and annotation.</title>
        <authorList>
            <consortium name="The Broad Institute Genomics Platform"/>
            <consortium name="The Broad Institute Genome Sequencing Center for Infectious Disease"/>
            <person name="Wu L."/>
            <person name="Ma J."/>
        </authorList>
    </citation>
    <scope>NUCLEOTIDE SEQUENCE [LARGE SCALE GENOMIC DNA]</scope>
    <source>
        <strain evidence="2">CCUG 53762</strain>
    </source>
</reference>
<dbReference type="InterPro" id="IPR011330">
    <property type="entry name" value="Glyco_hydro/deAcase_b/a-brl"/>
</dbReference>
<accession>A0ABW4I801</accession>
<name>A0ABW4I801_9SPHI</name>
<evidence type="ECO:0000313" key="1">
    <source>
        <dbReference type="EMBL" id="MFD1628886.1"/>
    </source>
</evidence>
<proteinExistence type="predicted"/>
<dbReference type="RefSeq" id="WP_379661271.1">
    <property type="nucleotide sequence ID" value="NZ_JBHUDG010000003.1"/>
</dbReference>